<protein>
    <submittedName>
        <fullName evidence="1">FMN-binding negative transcriptional regulator</fullName>
    </submittedName>
</protein>
<dbReference type="SUPFAM" id="SSF50475">
    <property type="entry name" value="FMN-binding split barrel"/>
    <property type="match status" value="1"/>
</dbReference>
<reference evidence="1 2" key="1">
    <citation type="journal article" date="2016" name="Proc. Natl. Acad. Sci. U.S.A.">
        <title>Comparative genomics of biotechnologically important yeasts.</title>
        <authorList>
            <person name="Riley R."/>
            <person name="Haridas S."/>
            <person name="Wolfe K.H."/>
            <person name="Lopes M.R."/>
            <person name="Hittinger C.T."/>
            <person name="Goeker M."/>
            <person name="Salamov A.A."/>
            <person name="Wisecaver J.H."/>
            <person name="Long T.M."/>
            <person name="Calvey C.H."/>
            <person name="Aerts A.L."/>
            <person name="Barry K.W."/>
            <person name="Choi C."/>
            <person name="Clum A."/>
            <person name="Coughlan A.Y."/>
            <person name="Deshpande S."/>
            <person name="Douglass A.P."/>
            <person name="Hanson S.J."/>
            <person name="Klenk H.-P."/>
            <person name="LaButti K.M."/>
            <person name="Lapidus A."/>
            <person name="Lindquist E.A."/>
            <person name="Lipzen A.M."/>
            <person name="Meier-Kolthoff J.P."/>
            <person name="Ohm R.A."/>
            <person name="Otillar R.P."/>
            <person name="Pangilinan J.L."/>
            <person name="Peng Y."/>
            <person name="Rokas A."/>
            <person name="Rosa C.A."/>
            <person name="Scheuner C."/>
            <person name="Sibirny A.A."/>
            <person name="Slot J.C."/>
            <person name="Stielow J.B."/>
            <person name="Sun H."/>
            <person name="Kurtzman C.P."/>
            <person name="Blackwell M."/>
            <person name="Grigoriev I.V."/>
            <person name="Jeffries T.W."/>
        </authorList>
    </citation>
    <scope>NUCLEOTIDE SEQUENCE [LARGE SCALE GENOMIC DNA]</scope>
    <source>
        <strain evidence="1 2">DSM 6958</strain>
    </source>
</reference>
<dbReference type="PIRSF" id="PIRSF010372">
    <property type="entry name" value="PaiB"/>
    <property type="match status" value="1"/>
</dbReference>
<dbReference type="InterPro" id="IPR007396">
    <property type="entry name" value="TR_PAI2-type"/>
</dbReference>
<dbReference type="EMBL" id="KV454411">
    <property type="protein sequence ID" value="ODQ64450.1"/>
    <property type="molecule type" value="Genomic_DNA"/>
</dbReference>
<dbReference type="Proteomes" id="UP000095009">
    <property type="component" value="Unassembled WGS sequence"/>
</dbReference>
<dbReference type="PANTHER" id="PTHR35802:SF1">
    <property type="entry name" value="PROTEASE SYNTHASE AND SPORULATION PROTEIN PAI 2"/>
    <property type="match status" value="1"/>
</dbReference>
<accession>A0A1E3PGK7</accession>
<evidence type="ECO:0000313" key="1">
    <source>
        <dbReference type="EMBL" id="ODQ64450.1"/>
    </source>
</evidence>
<dbReference type="InterPro" id="IPR012349">
    <property type="entry name" value="Split_barrel_FMN-bd"/>
</dbReference>
<organism evidence="1 2">
    <name type="scientific">Nadsonia fulvescens var. elongata DSM 6958</name>
    <dbReference type="NCBI Taxonomy" id="857566"/>
    <lineage>
        <taxon>Eukaryota</taxon>
        <taxon>Fungi</taxon>
        <taxon>Dikarya</taxon>
        <taxon>Ascomycota</taxon>
        <taxon>Saccharomycotina</taxon>
        <taxon>Dipodascomycetes</taxon>
        <taxon>Dipodascales</taxon>
        <taxon>Dipodascales incertae sedis</taxon>
        <taxon>Nadsonia</taxon>
    </lineage>
</organism>
<dbReference type="AlphaFoldDB" id="A0A1E3PGK7"/>
<dbReference type="Pfam" id="PF04299">
    <property type="entry name" value="FMN_bind_2"/>
    <property type="match status" value="1"/>
</dbReference>
<dbReference type="OrthoDB" id="2101473at2759"/>
<gene>
    <name evidence="1" type="ORF">NADFUDRAFT_52089</name>
</gene>
<sequence>MHIPPQYRQANLDAQHDLIRTHSFGHMICNGPDGIESNSIPFILDSESSEFGTLRGHLGRANPQADYLSSTDECLVIFQGPHAYVTPTWYTSKKESGKAVPTWDHITVHVYGKPKIINDREWLFKSIDELSTEMEKGRPEPWKLSDAPESYLNIMVKSIIGIEIEITRIQAQWKLSQNLTTEDMTTVVSEFKQQGENGRNMAILIEEAHKGKLKK</sequence>
<evidence type="ECO:0000313" key="2">
    <source>
        <dbReference type="Proteomes" id="UP000095009"/>
    </source>
</evidence>
<keyword evidence="2" id="KW-1185">Reference proteome</keyword>
<name>A0A1E3PGK7_9ASCO</name>
<proteinExistence type="predicted"/>
<dbReference type="PANTHER" id="PTHR35802">
    <property type="entry name" value="PROTEASE SYNTHASE AND SPORULATION PROTEIN PAI 2"/>
    <property type="match status" value="1"/>
</dbReference>
<dbReference type="Gene3D" id="2.30.110.10">
    <property type="entry name" value="Electron Transport, Fmn-binding Protein, Chain A"/>
    <property type="match status" value="1"/>
</dbReference>